<dbReference type="Proteomes" id="UP000790709">
    <property type="component" value="Unassembled WGS sequence"/>
</dbReference>
<proteinExistence type="predicted"/>
<gene>
    <name evidence="1" type="ORF">BV22DRAFT_1050334</name>
</gene>
<evidence type="ECO:0000313" key="1">
    <source>
        <dbReference type="EMBL" id="KAH7920453.1"/>
    </source>
</evidence>
<protein>
    <submittedName>
        <fullName evidence="1">Uncharacterized protein</fullName>
    </submittedName>
</protein>
<organism evidence="1 2">
    <name type="scientific">Leucogyrophana mollusca</name>
    <dbReference type="NCBI Taxonomy" id="85980"/>
    <lineage>
        <taxon>Eukaryota</taxon>
        <taxon>Fungi</taxon>
        <taxon>Dikarya</taxon>
        <taxon>Basidiomycota</taxon>
        <taxon>Agaricomycotina</taxon>
        <taxon>Agaricomycetes</taxon>
        <taxon>Agaricomycetidae</taxon>
        <taxon>Boletales</taxon>
        <taxon>Boletales incertae sedis</taxon>
        <taxon>Leucogyrophana</taxon>
    </lineage>
</organism>
<name>A0ACB8B5U0_9AGAM</name>
<accession>A0ACB8B5U0</accession>
<evidence type="ECO:0000313" key="2">
    <source>
        <dbReference type="Proteomes" id="UP000790709"/>
    </source>
</evidence>
<comment type="caution">
    <text evidence="1">The sequence shown here is derived from an EMBL/GenBank/DDBJ whole genome shotgun (WGS) entry which is preliminary data.</text>
</comment>
<keyword evidence="2" id="KW-1185">Reference proteome</keyword>
<reference evidence="1" key="1">
    <citation type="journal article" date="2021" name="New Phytol.">
        <title>Evolutionary innovations through gain and loss of genes in the ectomycorrhizal Boletales.</title>
        <authorList>
            <person name="Wu G."/>
            <person name="Miyauchi S."/>
            <person name="Morin E."/>
            <person name="Kuo A."/>
            <person name="Drula E."/>
            <person name="Varga T."/>
            <person name="Kohler A."/>
            <person name="Feng B."/>
            <person name="Cao Y."/>
            <person name="Lipzen A."/>
            <person name="Daum C."/>
            <person name="Hundley H."/>
            <person name="Pangilinan J."/>
            <person name="Johnson J."/>
            <person name="Barry K."/>
            <person name="LaButti K."/>
            <person name="Ng V."/>
            <person name="Ahrendt S."/>
            <person name="Min B."/>
            <person name="Choi I.G."/>
            <person name="Park H."/>
            <person name="Plett J.M."/>
            <person name="Magnuson J."/>
            <person name="Spatafora J.W."/>
            <person name="Nagy L.G."/>
            <person name="Henrissat B."/>
            <person name="Grigoriev I.V."/>
            <person name="Yang Z.L."/>
            <person name="Xu J."/>
            <person name="Martin F.M."/>
        </authorList>
    </citation>
    <scope>NUCLEOTIDE SEQUENCE</scope>
    <source>
        <strain evidence="1">KUC20120723A-06</strain>
    </source>
</reference>
<dbReference type="EMBL" id="MU266579">
    <property type="protein sequence ID" value="KAH7920453.1"/>
    <property type="molecule type" value="Genomic_DNA"/>
</dbReference>
<sequence length="458" mass="47822">MPPVLGSHFLFGVILLCFCAVQFVSADYNIDDSNYSILKFSNNPSGPVWGPFGSDTGEELSIKLPNGTMLDVQASWAYNNTYTYAACETTDNCQVEFPFTGSGVTIYVLQAGPQGMSANITIDGGSPMTNTLAAPPAPNWYISNVKLFDVQSLPSGDHTLTMTVLTWDGIWSGMMLDYVTVNQTLVNPPATSSSSSATTSTSTSTSSQPTTSSSPTTSSPLPSSTSISASGPDIGSVDINTTSTTSNLAAHSASGSPVSSSGSHVNVAVVAGSAAGGGVAAIAAVGALLYFCRRRRSQAYHSSETLLEPKLAPASRGPAGYPATIANTDFPSPVLSAAPLSAERPDVIYQDSTHYDHANLTPSLRSASMSDASRSHYSVLSGPNLTDGEVDFVHGLYNSNVPAPVVARVLERMVANRDASGSYEAGDSAPVVKERAYSRPPTYRASTDSSQMVIMREG</sequence>